<evidence type="ECO:0000313" key="2">
    <source>
        <dbReference type="Proteomes" id="UP000006250"/>
    </source>
</evidence>
<comment type="caution">
    <text evidence="1">The sequence shown here is derived from an EMBL/GenBank/DDBJ whole genome shotgun (WGS) entry which is preliminary data.</text>
</comment>
<reference evidence="1 2" key="1">
    <citation type="submission" date="2010-08" db="EMBL/GenBank/DDBJ databases">
        <title>The draft genome of Desulfovibrio fructosovorans JJ.</title>
        <authorList>
            <consortium name="US DOE Joint Genome Institute (JGI-PGF)"/>
            <person name="Lucas S."/>
            <person name="Copeland A."/>
            <person name="Lapidus A."/>
            <person name="Cheng J.-F."/>
            <person name="Bruce D."/>
            <person name="Goodwin L."/>
            <person name="Pitluck S."/>
            <person name="Land M.L."/>
            <person name="Hauser L."/>
            <person name="Chang Y.-J."/>
            <person name="Jeffries C."/>
            <person name="Wall J.D."/>
            <person name="Stahl D.A."/>
            <person name="Arkin A.P."/>
            <person name="Dehal P."/>
            <person name="Stolyar S.M."/>
            <person name="Hazen T.C."/>
            <person name="Woyke T.J."/>
        </authorList>
    </citation>
    <scope>NUCLEOTIDE SEQUENCE [LARGE SCALE GENOMIC DNA]</scope>
    <source>
        <strain evidence="1 2">JJ</strain>
    </source>
</reference>
<accession>E1JUT2</accession>
<organism evidence="1 2">
    <name type="scientific">Solidesulfovibrio fructosivorans JJ]</name>
    <dbReference type="NCBI Taxonomy" id="596151"/>
    <lineage>
        <taxon>Bacteria</taxon>
        <taxon>Pseudomonadati</taxon>
        <taxon>Thermodesulfobacteriota</taxon>
        <taxon>Desulfovibrionia</taxon>
        <taxon>Desulfovibrionales</taxon>
        <taxon>Desulfovibrionaceae</taxon>
        <taxon>Solidesulfovibrio</taxon>
    </lineage>
</organism>
<evidence type="ECO:0000313" key="1">
    <source>
        <dbReference type="EMBL" id="EFL51846.1"/>
    </source>
</evidence>
<protein>
    <submittedName>
        <fullName evidence="1">Uncharacterized protein</fullName>
    </submittedName>
</protein>
<sequence>MVSCYTTHYKDILHFVLEEYNINNKMLENDLYNLRYKQAEDFLPDAGKYFAEILVSAIPSDNSFCSKCYQHGMTYNQCKKIYGAVVYIEQMDPPNPECVQN</sequence>
<proteinExistence type="predicted"/>
<dbReference type="EMBL" id="AECZ01000007">
    <property type="protein sequence ID" value="EFL51846.1"/>
    <property type="molecule type" value="Genomic_DNA"/>
</dbReference>
<dbReference type="AlphaFoldDB" id="E1JUT2"/>
<name>E1JUT2_SOLFR</name>
<keyword evidence="2" id="KW-1185">Reference proteome</keyword>
<dbReference type="Proteomes" id="UP000006250">
    <property type="component" value="Unassembled WGS sequence"/>
</dbReference>
<gene>
    <name evidence="1" type="ORF">DesfrDRAFT_1381</name>
</gene>